<gene>
    <name evidence="5" type="primary">suhB_2</name>
    <name evidence="5" type="ORF">ROE7235_01341</name>
</gene>
<reference evidence="6" key="1">
    <citation type="submission" date="2018-08" db="EMBL/GenBank/DDBJ databases">
        <authorList>
            <person name="Rodrigo-Torres L."/>
            <person name="Arahal R. D."/>
            <person name="Lucena T."/>
        </authorList>
    </citation>
    <scope>NUCLEOTIDE SEQUENCE [LARGE SCALE GENOMIC DNA]</scope>
    <source>
        <strain evidence="6">CECT 7235</strain>
    </source>
</reference>
<dbReference type="EC" id="3.1.3.11" evidence="5"/>
<dbReference type="InterPro" id="IPR000760">
    <property type="entry name" value="Inositol_monophosphatase-like"/>
</dbReference>
<dbReference type="PRINTS" id="PR00377">
    <property type="entry name" value="IMPHPHTASES"/>
</dbReference>
<evidence type="ECO:0000256" key="4">
    <source>
        <dbReference type="PIRSR" id="PIRSR600760-2"/>
    </source>
</evidence>
<dbReference type="Proteomes" id="UP000272908">
    <property type="component" value="Unassembled WGS sequence"/>
</dbReference>
<evidence type="ECO:0000256" key="3">
    <source>
        <dbReference type="ARBA" id="ARBA00022842"/>
    </source>
</evidence>
<organism evidence="5 6">
    <name type="scientific">Roseinatronobacter ekhonensis</name>
    <dbReference type="NCBI Taxonomy" id="254356"/>
    <lineage>
        <taxon>Bacteria</taxon>
        <taxon>Pseudomonadati</taxon>
        <taxon>Pseudomonadota</taxon>
        <taxon>Alphaproteobacteria</taxon>
        <taxon>Rhodobacterales</taxon>
        <taxon>Paracoccaceae</taxon>
        <taxon>Roseinatronobacter</taxon>
    </lineage>
</organism>
<dbReference type="PANTHER" id="PTHR20854:SF4">
    <property type="entry name" value="INOSITOL-1-MONOPHOSPHATASE-RELATED"/>
    <property type="match status" value="1"/>
</dbReference>
<dbReference type="GO" id="GO:0006020">
    <property type="term" value="P:inositol metabolic process"/>
    <property type="evidence" value="ECO:0007669"/>
    <property type="project" value="TreeGrafter"/>
</dbReference>
<keyword evidence="2 4" id="KW-0479">Metal-binding</keyword>
<dbReference type="CDD" id="cd01638">
    <property type="entry name" value="CysQ"/>
    <property type="match status" value="1"/>
</dbReference>
<dbReference type="GO" id="GO:0046854">
    <property type="term" value="P:phosphatidylinositol phosphate biosynthetic process"/>
    <property type="evidence" value="ECO:0007669"/>
    <property type="project" value="InterPro"/>
</dbReference>
<evidence type="ECO:0000313" key="5">
    <source>
        <dbReference type="EMBL" id="SUZ31592.1"/>
    </source>
</evidence>
<dbReference type="PROSITE" id="PS00630">
    <property type="entry name" value="IMP_2"/>
    <property type="match status" value="1"/>
</dbReference>
<evidence type="ECO:0000256" key="1">
    <source>
        <dbReference type="ARBA" id="ARBA00009759"/>
    </source>
</evidence>
<dbReference type="PANTHER" id="PTHR20854">
    <property type="entry name" value="INOSITOL MONOPHOSPHATASE"/>
    <property type="match status" value="1"/>
</dbReference>
<dbReference type="Gene3D" id="3.30.540.10">
    <property type="entry name" value="Fructose-1,6-Bisphosphatase, subunit A, domain 1"/>
    <property type="match status" value="1"/>
</dbReference>
<feature type="binding site" evidence="4">
    <location>
        <position position="205"/>
    </location>
    <ligand>
        <name>Mg(2+)</name>
        <dbReference type="ChEBI" id="CHEBI:18420"/>
        <label>1</label>
        <note>catalytic</note>
    </ligand>
</feature>
<dbReference type="GO" id="GO:0046872">
    <property type="term" value="F:metal ion binding"/>
    <property type="evidence" value="ECO:0007669"/>
    <property type="project" value="UniProtKB-KW"/>
</dbReference>
<dbReference type="EMBL" id="UIHC01000009">
    <property type="protein sequence ID" value="SUZ31592.1"/>
    <property type="molecule type" value="Genomic_DNA"/>
</dbReference>
<evidence type="ECO:0000313" key="6">
    <source>
        <dbReference type="Proteomes" id="UP000272908"/>
    </source>
</evidence>
<protein>
    <submittedName>
        <fullName evidence="5">Fructose-1, 6-bisphosphatase/inositol-1-monophosphatase</fullName>
        <ecNumber evidence="5">3.1.3.11</ecNumber>
    </submittedName>
</protein>
<dbReference type="GO" id="GO:0008934">
    <property type="term" value="F:inositol monophosphate 1-phosphatase activity"/>
    <property type="evidence" value="ECO:0007669"/>
    <property type="project" value="TreeGrafter"/>
</dbReference>
<dbReference type="AlphaFoldDB" id="A0A3B0M6M1"/>
<feature type="binding site" evidence="4">
    <location>
        <position position="68"/>
    </location>
    <ligand>
        <name>Mg(2+)</name>
        <dbReference type="ChEBI" id="CHEBI:18420"/>
        <label>1</label>
        <note>catalytic</note>
    </ligand>
</feature>
<sequence length="261" mass="27407">MPATDDLGLVTQAAMAAGEIALRHFGRAPRVWDKGQGQGPVSEVDLEIDAALRALLLGARPDYGWLSEESPDSPDRLRRDRVFIVDPLDGTRAYLDGKDGFAHPVCVVENGQTLAAAIHLPRLGQTYTAARGQGAFCNGAPIVVSDTVAGARVLTARSQLDPALWPGGVPGVSQHFRPALAWRMALTAEGAFDAMLTLKPAWHWDIAAGALILAEAGGTATDGQGDPLVFNTADPRANGVIAANPALHMALMARRLGGLAK</sequence>
<keyword evidence="6" id="KW-1185">Reference proteome</keyword>
<comment type="cofactor">
    <cofactor evidence="4">
        <name>Mg(2+)</name>
        <dbReference type="ChEBI" id="CHEBI:18420"/>
    </cofactor>
</comment>
<feature type="binding site" evidence="4">
    <location>
        <position position="86"/>
    </location>
    <ligand>
        <name>Mg(2+)</name>
        <dbReference type="ChEBI" id="CHEBI:18420"/>
        <label>1</label>
        <note>catalytic</note>
    </ligand>
</feature>
<dbReference type="InterPro" id="IPR020550">
    <property type="entry name" value="Inositol_monophosphatase_CS"/>
</dbReference>
<dbReference type="OrthoDB" id="9785695at2"/>
<name>A0A3B0M6M1_9RHOB</name>
<keyword evidence="3 4" id="KW-0460">Magnesium</keyword>
<proteinExistence type="inferred from homology"/>
<comment type="similarity">
    <text evidence="1">Belongs to the inositol monophosphatase superfamily.</text>
</comment>
<dbReference type="Pfam" id="PF00459">
    <property type="entry name" value="Inositol_P"/>
    <property type="match status" value="1"/>
</dbReference>
<keyword evidence="5" id="KW-0378">Hydrolase</keyword>
<dbReference type="SUPFAM" id="SSF56655">
    <property type="entry name" value="Carbohydrate phosphatase"/>
    <property type="match status" value="1"/>
</dbReference>
<dbReference type="GO" id="GO:0007165">
    <property type="term" value="P:signal transduction"/>
    <property type="evidence" value="ECO:0007669"/>
    <property type="project" value="TreeGrafter"/>
</dbReference>
<accession>A0A3B0M6M1</accession>
<evidence type="ECO:0000256" key="2">
    <source>
        <dbReference type="ARBA" id="ARBA00022723"/>
    </source>
</evidence>
<dbReference type="Gene3D" id="3.40.190.80">
    <property type="match status" value="1"/>
</dbReference>
<feature type="binding site" evidence="4">
    <location>
        <position position="89"/>
    </location>
    <ligand>
        <name>Mg(2+)</name>
        <dbReference type="ChEBI" id="CHEBI:18420"/>
        <label>1</label>
        <note>catalytic</note>
    </ligand>
</feature>
<dbReference type="GO" id="GO:0042132">
    <property type="term" value="F:fructose 1,6-bisphosphate 1-phosphatase activity"/>
    <property type="evidence" value="ECO:0007669"/>
    <property type="project" value="UniProtKB-EC"/>
</dbReference>
<dbReference type="RefSeq" id="WP_121093869.1">
    <property type="nucleotide sequence ID" value="NZ_UIHC01000009.1"/>
</dbReference>
<feature type="binding site" evidence="4">
    <location>
        <position position="88"/>
    </location>
    <ligand>
        <name>Mg(2+)</name>
        <dbReference type="ChEBI" id="CHEBI:18420"/>
        <label>1</label>
        <note>catalytic</note>
    </ligand>
</feature>